<dbReference type="RefSeq" id="WP_385923266.1">
    <property type="nucleotide sequence ID" value="NZ_JBHTGI010000001.1"/>
</dbReference>
<evidence type="ECO:0000256" key="1">
    <source>
        <dbReference type="SAM" id="Phobius"/>
    </source>
</evidence>
<feature type="transmembrane region" description="Helical" evidence="1">
    <location>
        <begin position="138"/>
        <end position="158"/>
    </location>
</feature>
<feature type="transmembrane region" description="Helical" evidence="1">
    <location>
        <begin position="31"/>
        <end position="49"/>
    </location>
</feature>
<protein>
    <recommendedName>
        <fullName evidence="2">DUF6545 domain-containing protein</fullName>
    </recommendedName>
</protein>
<organism evidence="3 4">
    <name type="scientific">Tsukamurella soli</name>
    <dbReference type="NCBI Taxonomy" id="644556"/>
    <lineage>
        <taxon>Bacteria</taxon>
        <taxon>Bacillati</taxon>
        <taxon>Actinomycetota</taxon>
        <taxon>Actinomycetes</taxon>
        <taxon>Mycobacteriales</taxon>
        <taxon>Tsukamurellaceae</taxon>
        <taxon>Tsukamurella</taxon>
    </lineage>
</organism>
<comment type="caution">
    <text evidence="3">The sequence shown here is derived from an EMBL/GenBank/DDBJ whole genome shotgun (WGS) entry which is preliminary data.</text>
</comment>
<feature type="transmembrane region" description="Helical" evidence="1">
    <location>
        <begin position="100"/>
        <end position="118"/>
    </location>
</feature>
<accession>A0ABP8KDG9</accession>
<feature type="transmembrane region" description="Helical" evidence="1">
    <location>
        <begin position="178"/>
        <end position="203"/>
    </location>
</feature>
<proteinExistence type="predicted"/>
<feature type="transmembrane region" description="Helical" evidence="1">
    <location>
        <begin position="215"/>
        <end position="237"/>
    </location>
</feature>
<dbReference type="InterPro" id="IPR046675">
    <property type="entry name" value="DUF6545"/>
</dbReference>
<name>A0ABP8KDG9_9ACTN</name>
<dbReference type="Pfam" id="PF20182">
    <property type="entry name" value="DUF6545"/>
    <property type="match status" value="1"/>
</dbReference>
<feature type="domain" description="DUF6545" evidence="2">
    <location>
        <begin position="246"/>
        <end position="359"/>
    </location>
</feature>
<evidence type="ECO:0000259" key="2">
    <source>
        <dbReference type="Pfam" id="PF20182"/>
    </source>
</evidence>
<evidence type="ECO:0000313" key="4">
    <source>
        <dbReference type="Proteomes" id="UP001500635"/>
    </source>
</evidence>
<reference evidence="4" key="1">
    <citation type="journal article" date="2019" name="Int. J. Syst. Evol. Microbiol.">
        <title>The Global Catalogue of Microorganisms (GCM) 10K type strain sequencing project: providing services to taxonomists for standard genome sequencing and annotation.</title>
        <authorList>
            <consortium name="The Broad Institute Genomics Platform"/>
            <consortium name="The Broad Institute Genome Sequencing Center for Infectious Disease"/>
            <person name="Wu L."/>
            <person name="Ma J."/>
        </authorList>
    </citation>
    <scope>NUCLEOTIDE SEQUENCE [LARGE SCALE GENOMIC DNA]</scope>
    <source>
        <strain evidence="4">JCM 17688</strain>
    </source>
</reference>
<sequence>MNVLNVVGVAFFTLVLCWRIHRLIRAREGVQAIAMTIAIGALTLSPLLLNRTFGRLADGITVVGFSRVAGYALIVLGVAAMAVTFFYGPTESSRQRRAGFEAIPLVVAVVGLSLAMTVTPRALRTAALNALTVREVGLAVFFVVAGGYLVFGLADCVFSVTQLMPFSRGYLTRSLRLIAAGMAGVSVGSLLQVVFIVVNLLHVASLPPVLTVSRIVMIVGVLLFIAGICYPGVRGLVVSARYRNLHRRNYRRLGPLWRELTGALPGIVLPVDRRGWRTDVHLVYQRRVVEIRDVLVQLSPMLPDDFGSLGADLDVAVLRAAIAVYREAGGATGETRMVLPPEGNTVDDDAAPLLLLSDQVAAASPATVPSA</sequence>
<dbReference type="Proteomes" id="UP001500635">
    <property type="component" value="Unassembled WGS sequence"/>
</dbReference>
<gene>
    <name evidence="3" type="ORF">GCM10023147_46610</name>
</gene>
<keyword evidence="1" id="KW-1133">Transmembrane helix</keyword>
<dbReference type="InterPro" id="IPR050039">
    <property type="entry name" value="MAB_1171c-like"/>
</dbReference>
<keyword evidence="1" id="KW-0472">Membrane</keyword>
<keyword evidence="1" id="KW-0812">Transmembrane</keyword>
<feature type="transmembrane region" description="Helical" evidence="1">
    <location>
        <begin position="69"/>
        <end position="88"/>
    </location>
</feature>
<dbReference type="NCBIfam" id="NF042915">
    <property type="entry name" value="MAB_1171c_fam"/>
    <property type="match status" value="1"/>
</dbReference>
<dbReference type="EMBL" id="BAABFR010000120">
    <property type="protein sequence ID" value="GAA4404303.1"/>
    <property type="molecule type" value="Genomic_DNA"/>
</dbReference>
<keyword evidence="4" id="KW-1185">Reference proteome</keyword>
<evidence type="ECO:0000313" key="3">
    <source>
        <dbReference type="EMBL" id="GAA4404303.1"/>
    </source>
</evidence>
<feature type="transmembrane region" description="Helical" evidence="1">
    <location>
        <begin position="6"/>
        <end position="24"/>
    </location>
</feature>